<dbReference type="SUPFAM" id="SSF100950">
    <property type="entry name" value="NagB/RpiA/CoA transferase-like"/>
    <property type="match status" value="1"/>
</dbReference>
<dbReference type="InterPro" id="IPR024185">
    <property type="entry name" value="FTHF_cligase-like_sf"/>
</dbReference>
<dbReference type="InterPro" id="IPR037171">
    <property type="entry name" value="NagB/RpiA_transferase-like"/>
</dbReference>
<organism evidence="2">
    <name type="scientific">marine metagenome</name>
    <dbReference type="NCBI Taxonomy" id="408172"/>
    <lineage>
        <taxon>unclassified sequences</taxon>
        <taxon>metagenomes</taxon>
        <taxon>ecological metagenomes</taxon>
    </lineage>
</organism>
<dbReference type="PANTHER" id="PTHR43682">
    <property type="entry name" value="LACTATE UTILIZATION PROTEIN C"/>
    <property type="match status" value="1"/>
</dbReference>
<evidence type="ECO:0000313" key="2">
    <source>
        <dbReference type="EMBL" id="SVA44011.1"/>
    </source>
</evidence>
<sequence length="184" mass="19372">MQTTVPHPVDLFAAVLEATGGKIERINEPRQVASAIAKVAQGQGVREVLYETTDMAEEMNLKLLLTAYGIDLVSVENAGEKAPGFRVSLTGAELGIAETGTLVLGGQPGGWGLASVLPWVHLVLLSAEAIFADLPTAFQVLENRMSAGDRDWVWITGPSRTADIGHTLVMGAHGPNALHVVVVG</sequence>
<reference evidence="2" key="1">
    <citation type="submission" date="2018-05" db="EMBL/GenBank/DDBJ databases">
        <authorList>
            <person name="Lanie J.A."/>
            <person name="Ng W.-L."/>
            <person name="Kazmierczak K.M."/>
            <person name="Andrzejewski T.M."/>
            <person name="Davidsen T.M."/>
            <person name="Wayne K.J."/>
            <person name="Tettelin H."/>
            <person name="Glass J.I."/>
            <person name="Rusch D."/>
            <person name="Podicherti R."/>
            <person name="Tsui H.-C.T."/>
            <person name="Winkler M.E."/>
        </authorList>
    </citation>
    <scope>NUCLEOTIDE SEQUENCE</scope>
</reference>
<dbReference type="EMBL" id="UINC01009840">
    <property type="protein sequence ID" value="SVA44011.1"/>
    <property type="molecule type" value="Genomic_DNA"/>
</dbReference>
<name>A0A381VVA3_9ZZZZ</name>
<accession>A0A381VVA3</accession>
<dbReference type="InterPro" id="IPR003741">
    <property type="entry name" value="LUD_dom"/>
</dbReference>
<protein>
    <recommendedName>
        <fullName evidence="1">LUD domain-containing protein</fullName>
    </recommendedName>
</protein>
<gene>
    <name evidence="2" type="ORF">METZ01_LOCUS96865</name>
</gene>
<dbReference type="Gene3D" id="3.40.50.10420">
    <property type="entry name" value="NagB/RpiA/CoA transferase-like"/>
    <property type="match status" value="1"/>
</dbReference>
<dbReference type="AlphaFoldDB" id="A0A381VVA3"/>
<evidence type="ECO:0000259" key="1">
    <source>
        <dbReference type="Pfam" id="PF02589"/>
    </source>
</evidence>
<dbReference type="Pfam" id="PF02589">
    <property type="entry name" value="LUD_dom"/>
    <property type="match status" value="1"/>
</dbReference>
<feature type="domain" description="LUD" evidence="1">
    <location>
        <begin position="11"/>
        <end position="183"/>
    </location>
</feature>
<proteinExistence type="predicted"/>
<dbReference type="PANTHER" id="PTHR43682:SF1">
    <property type="entry name" value="LACTATE UTILIZATION PROTEIN C"/>
    <property type="match status" value="1"/>
</dbReference>